<dbReference type="InterPro" id="IPR002187">
    <property type="entry name" value="N-reg_PII"/>
</dbReference>
<dbReference type="GO" id="GO:0005829">
    <property type="term" value="C:cytosol"/>
    <property type="evidence" value="ECO:0007669"/>
    <property type="project" value="TreeGrafter"/>
</dbReference>
<evidence type="ECO:0000313" key="3">
    <source>
        <dbReference type="Proteomes" id="UP000324781"/>
    </source>
</evidence>
<keyword evidence="3" id="KW-1185">Reference proteome</keyword>
<evidence type="ECO:0000256" key="1">
    <source>
        <dbReference type="RuleBase" id="RU003936"/>
    </source>
</evidence>
<name>A0A1M6IMC4_9FIRM</name>
<dbReference type="PANTHER" id="PTHR30115:SF11">
    <property type="entry name" value="NITROGEN REGULATORY PROTEIN P-II HOMOLOG"/>
    <property type="match status" value="1"/>
</dbReference>
<dbReference type="SMART" id="SM00938">
    <property type="entry name" value="P-II"/>
    <property type="match status" value="1"/>
</dbReference>
<sequence>MKEVIAIIRLNKVNQTKKALAENGFPAFTCRKVLGRGKKSVDFSLVENIIQEGELPVSPLGEHLTESVRLIPKRVFTLIVTDDQVEKAVETIINANQTGNRGDGKIFVLPILENYQIRTGEAATDAY</sequence>
<dbReference type="RefSeq" id="WP_149679282.1">
    <property type="nucleotide sequence ID" value="NZ_FQZP01000045.1"/>
</dbReference>
<protein>
    <submittedName>
        <fullName evidence="2">Nitrogen regulatory protein P-II family</fullName>
    </submittedName>
</protein>
<dbReference type="InterPro" id="IPR017918">
    <property type="entry name" value="N-reg_PII_CS"/>
</dbReference>
<dbReference type="Proteomes" id="UP000324781">
    <property type="component" value="Unassembled WGS sequence"/>
</dbReference>
<gene>
    <name evidence="2" type="ORF">SAMN05444373_104513</name>
</gene>
<comment type="similarity">
    <text evidence="1">Belongs to the P(II) protein family.</text>
</comment>
<dbReference type="PROSITE" id="PS00638">
    <property type="entry name" value="PII_GLNB_CTER"/>
    <property type="match status" value="1"/>
</dbReference>
<dbReference type="SUPFAM" id="SSF54913">
    <property type="entry name" value="GlnB-like"/>
    <property type="match status" value="1"/>
</dbReference>
<organism evidence="2 3">
    <name type="scientific">Thermoclostridium caenicola</name>
    <dbReference type="NCBI Taxonomy" id="659425"/>
    <lineage>
        <taxon>Bacteria</taxon>
        <taxon>Bacillati</taxon>
        <taxon>Bacillota</taxon>
        <taxon>Clostridia</taxon>
        <taxon>Eubacteriales</taxon>
        <taxon>Oscillospiraceae</taxon>
        <taxon>Thermoclostridium</taxon>
    </lineage>
</organism>
<dbReference type="InterPro" id="IPR015867">
    <property type="entry name" value="N-reg_PII/ATP_PRibTrfase_C"/>
</dbReference>
<dbReference type="PRINTS" id="PR00340">
    <property type="entry name" value="PIIGLNB"/>
</dbReference>
<dbReference type="GO" id="GO:0030234">
    <property type="term" value="F:enzyme regulator activity"/>
    <property type="evidence" value="ECO:0007669"/>
    <property type="project" value="InterPro"/>
</dbReference>
<dbReference type="GO" id="GO:0006808">
    <property type="term" value="P:regulation of nitrogen utilization"/>
    <property type="evidence" value="ECO:0007669"/>
    <property type="project" value="InterPro"/>
</dbReference>
<dbReference type="Pfam" id="PF00543">
    <property type="entry name" value="P-II"/>
    <property type="match status" value="1"/>
</dbReference>
<dbReference type="OrthoDB" id="9802729at2"/>
<dbReference type="EMBL" id="FQZP01000045">
    <property type="protein sequence ID" value="SHJ35557.1"/>
    <property type="molecule type" value="Genomic_DNA"/>
</dbReference>
<reference evidence="2 3" key="1">
    <citation type="submission" date="2016-11" db="EMBL/GenBank/DDBJ databases">
        <authorList>
            <person name="Varghese N."/>
            <person name="Submissions S."/>
        </authorList>
    </citation>
    <scope>NUCLEOTIDE SEQUENCE [LARGE SCALE GENOMIC DNA]</scope>
    <source>
        <strain evidence="2 3">DSM 19027</strain>
    </source>
</reference>
<proteinExistence type="inferred from homology"/>
<dbReference type="Gene3D" id="3.30.70.120">
    <property type="match status" value="1"/>
</dbReference>
<dbReference type="GO" id="GO:0005524">
    <property type="term" value="F:ATP binding"/>
    <property type="evidence" value="ECO:0007669"/>
    <property type="project" value="TreeGrafter"/>
</dbReference>
<accession>A0A1M6IMC4</accession>
<dbReference type="PANTHER" id="PTHR30115">
    <property type="entry name" value="NITROGEN REGULATORY PROTEIN P-II"/>
    <property type="match status" value="1"/>
</dbReference>
<dbReference type="InterPro" id="IPR011322">
    <property type="entry name" value="N-reg_PII-like_a/b"/>
</dbReference>
<dbReference type="PROSITE" id="PS51343">
    <property type="entry name" value="PII_GLNB_DOM"/>
    <property type="match status" value="1"/>
</dbReference>
<dbReference type="AlphaFoldDB" id="A0A1M6IMC4"/>
<evidence type="ECO:0000313" key="2">
    <source>
        <dbReference type="EMBL" id="SHJ35557.1"/>
    </source>
</evidence>